<evidence type="ECO:0000256" key="3">
    <source>
        <dbReference type="ARBA" id="ARBA00022645"/>
    </source>
</evidence>
<evidence type="ECO:0000256" key="9">
    <source>
        <dbReference type="ARBA" id="ARBA00023049"/>
    </source>
</evidence>
<evidence type="ECO:0000256" key="8">
    <source>
        <dbReference type="ARBA" id="ARBA00022833"/>
    </source>
</evidence>
<evidence type="ECO:0000256" key="5">
    <source>
        <dbReference type="ARBA" id="ARBA00022723"/>
    </source>
</evidence>
<keyword evidence="7" id="KW-0378">Hydrolase</keyword>
<evidence type="ECO:0000256" key="2">
    <source>
        <dbReference type="ARBA" id="ARBA00005988"/>
    </source>
</evidence>
<dbReference type="FunFam" id="3.40.630.10:FF:000084">
    <property type="entry name" value="Carboxypeptidase B2"/>
    <property type="match status" value="1"/>
</dbReference>
<feature type="domain" description="Peptidase M14" evidence="11">
    <location>
        <begin position="57"/>
        <end position="347"/>
    </location>
</feature>
<feature type="active site" description="Proton donor/acceptor" evidence="10">
    <location>
        <position position="313"/>
    </location>
</feature>
<evidence type="ECO:0000313" key="13">
    <source>
        <dbReference type="Proteomes" id="UP000494165"/>
    </source>
</evidence>
<dbReference type="GO" id="GO:0005615">
    <property type="term" value="C:extracellular space"/>
    <property type="evidence" value="ECO:0007669"/>
    <property type="project" value="TreeGrafter"/>
</dbReference>
<evidence type="ECO:0000259" key="11">
    <source>
        <dbReference type="PROSITE" id="PS52035"/>
    </source>
</evidence>
<dbReference type="PANTHER" id="PTHR11705:SF140">
    <property type="entry name" value="FI02848P-RELATED"/>
    <property type="match status" value="1"/>
</dbReference>
<gene>
    <name evidence="12" type="ORF">CLODIP_2_CD05038</name>
</gene>
<dbReference type="Gene3D" id="3.40.630.10">
    <property type="entry name" value="Zn peptidases"/>
    <property type="match status" value="1"/>
</dbReference>
<dbReference type="GO" id="GO:0004181">
    <property type="term" value="F:metallocarboxypeptidase activity"/>
    <property type="evidence" value="ECO:0007669"/>
    <property type="project" value="InterPro"/>
</dbReference>
<dbReference type="PROSITE" id="PS52035">
    <property type="entry name" value="PEPTIDASE_M14"/>
    <property type="match status" value="1"/>
</dbReference>
<comment type="similarity">
    <text evidence="2 10">Belongs to the peptidase M14 family.</text>
</comment>
<dbReference type="SMART" id="SM00631">
    <property type="entry name" value="Zn_pept"/>
    <property type="match status" value="1"/>
</dbReference>
<dbReference type="InterPro" id="IPR000834">
    <property type="entry name" value="Peptidase_M14"/>
</dbReference>
<evidence type="ECO:0000256" key="10">
    <source>
        <dbReference type="PROSITE-ProRule" id="PRU01379"/>
    </source>
</evidence>
<dbReference type="EMBL" id="CADEPI010000008">
    <property type="protein sequence ID" value="CAB3362332.1"/>
    <property type="molecule type" value="Genomic_DNA"/>
</dbReference>
<keyword evidence="3" id="KW-0121">Carboxypeptidase</keyword>
<keyword evidence="13" id="KW-1185">Reference proteome</keyword>
<reference evidence="12 13" key="1">
    <citation type="submission" date="2020-04" db="EMBL/GenBank/DDBJ databases">
        <authorList>
            <person name="Alioto T."/>
            <person name="Alioto T."/>
            <person name="Gomez Garrido J."/>
        </authorList>
    </citation>
    <scope>NUCLEOTIDE SEQUENCE [LARGE SCALE GENOMIC DNA]</scope>
</reference>
<keyword evidence="6" id="KW-0732">Signal</keyword>
<comment type="cofactor">
    <cofactor evidence="1">
        <name>Zn(2+)</name>
        <dbReference type="ChEBI" id="CHEBI:29105"/>
    </cofactor>
</comment>
<comment type="caution">
    <text evidence="12">The sequence shown here is derived from an EMBL/GenBank/DDBJ whole genome shotgun (WGS) entry which is preliminary data.</text>
</comment>
<dbReference type="OrthoDB" id="3626597at2759"/>
<evidence type="ECO:0000313" key="12">
    <source>
        <dbReference type="EMBL" id="CAB3362332.1"/>
    </source>
</evidence>
<keyword evidence="4" id="KW-0645">Protease</keyword>
<dbReference type="PANTHER" id="PTHR11705">
    <property type="entry name" value="PROTEASE FAMILY M14 CARBOXYPEPTIDASE A,B"/>
    <property type="match status" value="1"/>
</dbReference>
<evidence type="ECO:0000256" key="6">
    <source>
        <dbReference type="ARBA" id="ARBA00022729"/>
    </source>
</evidence>
<dbReference type="AlphaFoldDB" id="A0A8S1BZW8"/>
<dbReference type="SUPFAM" id="SSF53187">
    <property type="entry name" value="Zn-dependent exopeptidases"/>
    <property type="match status" value="1"/>
</dbReference>
<evidence type="ECO:0000256" key="7">
    <source>
        <dbReference type="ARBA" id="ARBA00022801"/>
    </source>
</evidence>
<organism evidence="12 13">
    <name type="scientific">Cloeon dipterum</name>
    <dbReference type="NCBI Taxonomy" id="197152"/>
    <lineage>
        <taxon>Eukaryota</taxon>
        <taxon>Metazoa</taxon>
        <taxon>Ecdysozoa</taxon>
        <taxon>Arthropoda</taxon>
        <taxon>Hexapoda</taxon>
        <taxon>Insecta</taxon>
        <taxon>Pterygota</taxon>
        <taxon>Palaeoptera</taxon>
        <taxon>Ephemeroptera</taxon>
        <taxon>Pisciforma</taxon>
        <taxon>Baetidae</taxon>
        <taxon>Cloeon</taxon>
    </lineage>
</organism>
<dbReference type="CDD" id="cd03860">
    <property type="entry name" value="M14_CP_A-B_like"/>
    <property type="match status" value="1"/>
</dbReference>
<keyword evidence="8" id="KW-0862">Zinc</keyword>
<evidence type="ECO:0000256" key="1">
    <source>
        <dbReference type="ARBA" id="ARBA00001947"/>
    </source>
</evidence>
<dbReference type="Proteomes" id="UP000494165">
    <property type="component" value="Unassembled WGS sequence"/>
</dbReference>
<dbReference type="Pfam" id="PF00246">
    <property type="entry name" value="Peptidase_M14"/>
    <property type="match status" value="1"/>
</dbReference>
<keyword evidence="9" id="KW-0482">Metalloprotease</keyword>
<dbReference type="GO" id="GO:0006508">
    <property type="term" value="P:proteolysis"/>
    <property type="evidence" value="ECO:0007669"/>
    <property type="project" value="UniProtKB-KW"/>
</dbReference>
<name>A0A8S1BZW8_9INSE</name>
<proteinExistence type="inferred from homology"/>
<keyword evidence="5" id="KW-0479">Metal-binding</keyword>
<dbReference type="GO" id="GO:0008270">
    <property type="term" value="F:zinc ion binding"/>
    <property type="evidence" value="ECO:0007669"/>
    <property type="project" value="InterPro"/>
</dbReference>
<protein>
    <recommendedName>
        <fullName evidence="11">Peptidase M14 domain-containing protein</fullName>
    </recommendedName>
</protein>
<evidence type="ECO:0000256" key="4">
    <source>
        <dbReference type="ARBA" id="ARBA00022670"/>
    </source>
</evidence>
<sequence length="350" mass="38615">MVSSGNAPYLASALRSLQLDFSTYINDVGPLVTKEIEEHEFLKATKKRQPKAVTFDRFMEFNEIQDYMDEVNAAYPNLTTIVDLETTFLGKKIRGLRLSNSPGKRLVIMDCALHAREWMAPPVCLKTITELLDNYESNKELLDLVDWLVIPIANPDGYVYSFSTDRFWRKNRKIDLSSPCFGVDPNRNYDFHWGGENVSDPCSLTYPGTGPFSEKESLAVGGQLLANSGNIAIYLAIHSYGELILFPWGYTTELPPNAPELGATGNEAAAAVFAHRGMEYTTGTSAGLLYLQFGAADDFAMGMANVPYSYTWELPGGGTGGFNPPASEIIPVVTETWDGIVSMVRKAAEN</sequence>
<accession>A0A8S1BZW8</accession>